<accession>A0AAN6SX57</accession>
<protein>
    <submittedName>
        <fullName evidence="1">Uncharacterized protein</fullName>
    </submittedName>
</protein>
<reference evidence="1" key="2">
    <citation type="submission" date="2023-05" db="EMBL/GenBank/DDBJ databases">
        <authorList>
            <consortium name="Lawrence Berkeley National Laboratory"/>
            <person name="Steindorff A."/>
            <person name="Hensen N."/>
            <person name="Bonometti L."/>
            <person name="Westerberg I."/>
            <person name="Brannstrom I.O."/>
            <person name="Guillou S."/>
            <person name="Cros-Aarteil S."/>
            <person name="Calhoun S."/>
            <person name="Haridas S."/>
            <person name="Kuo A."/>
            <person name="Mondo S."/>
            <person name="Pangilinan J."/>
            <person name="Riley R."/>
            <person name="Labutti K."/>
            <person name="Andreopoulos B."/>
            <person name="Lipzen A."/>
            <person name="Chen C."/>
            <person name="Yanf M."/>
            <person name="Daum C."/>
            <person name="Ng V."/>
            <person name="Clum A."/>
            <person name="Ohm R."/>
            <person name="Martin F."/>
            <person name="Silar P."/>
            <person name="Natvig D."/>
            <person name="Lalanne C."/>
            <person name="Gautier V."/>
            <person name="Ament-Velasquez S.L."/>
            <person name="Kruys A."/>
            <person name="Hutchinson M.I."/>
            <person name="Powell A.J."/>
            <person name="Barry K."/>
            <person name="Miller A.N."/>
            <person name="Grigoriev I.V."/>
            <person name="Debuchy R."/>
            <person name="Gladieux P."/>
            <person name="Thoren M.H."/>
            <person name="Johannesson H."/>
        </authorList>
    </citation>
    <scope>NUCLEOTIDE SEQUENCE</scope>
    <source>
        <strain evidence="1">CBS 757.83</strain>
    </source>
</reference>
<gene>
    <name evidence="1" type="ORF">N658DRAFT_500813</name>
</gene>
<comment type="caution">
    <text evidence="1">The sequence shown here is derived from an EMBL/GenBank/DDBJ whole genome shotgun (WGS) entry which is preliminary data.</text>
</comment>
<dbReference type="AlphaFoldDB" id="A0AAN6SX57"/>
<dbReference type="Proteomes" id="UP001305647">
    <property type="component" value="Unassembled WGS sequence"/>
</dbReference>
<reference evidence="1" key="1">
    <citation type="journal article" date="2023" name="Mol. Phylogenet. Evol.">
        <title>Genome-scale phylogeny and comparative genomics of the fungal order Sordariales.</title>
        <authorList>
            <person name="Hensen N."/>
            <person name="Bonometti L."/>
            <person name="Westerberg I."/>
            <person name="Brannstrom I.O."/>
            <person name="Guillou S."/>
            <person name="Cros-Aarteil S."/>
            <person name="Calhoun S."/>
            <person name="Haridas S."/>
            <person name="Kuo A."/>
            <person name="Mondo S."/>
            <person name="Pangilinan J."/>
            <person name="Riley R."/>
            <person name="LaButti K."/>
            <person name="Andreopoulos B."/>
            <person name="Lipzen A."/>
            <person name="Chen C."/>
            <person name="Yan M."/>
            <person name="Daum C."/>
            <person name="Ng V."/>
            <person name="Clum A."/>
            <person name="Steindorff A."/>
            <person name="Ohm R.A."/>
            <person name="Martin F."/>
            <person name="Silar P."/>
            <person name="Natvig D.O."/>
            <person name="Lalanne C."/>
            <person name="Gautier V."/>
            <person name="Ament-Velasquez S.L."/>
            <person name="Kruys A."/>
            <person name="Hutchinson M.I."/>
            <person name="Powell A.J."/>
            <person name="Barry K."/>
            <person name="Miller A.N."/>
            <person name="Grigoriev I.V."/>
            <person name="Debuchy R."/>
            <person name="Gladieux P."/>
            <person name="Hiltunen Thoren M."/>
            <person name="Johannesson H."/>
        </authorList>
    </citation>
    <scope>NUCLEOTIDE SEQUENCE</scope>
    <source>
        <strain evidence="1">CBS 757.83</strain>
    </source>
</reference>
<name>A0AAN6SX57_9PEZI</name>
<proteinExistence type="predicted"/>
<evidence type="ECO:0000313" key="2">
    <source>
        <dbReference type="Proteomes" id="UP001305647"/>
    </source>
</evidence>
<organism evidence="1 2">
    <name type="scientific">Parathielavia hyrcaniae</name>
    <dbReference type="NCBI Taxonomy" id="113614"/>
    <lineage>
        <taxon>Eukaryota</taxon>
        <taxon>Fungi</taxon>
        <taxon>Dikarya</taxon>
        <taxon>Ascomycota</taxon>
        <taxon>Pezizomycotina</taxon>
        <taxon>Sordariomycetes</taxon>
        <taxon>Sordariomycetidae</taxon>
        <taxon>Sordariales</taxon>
        <taxon>Chaetomiaceae</taxon>
        <taxon>Parathielavia</taxon>
    </lineage>
</organism>
<keyword evidence="2" id="KW-1185">Reference proteome</keyword>
<dbReference type="EMBL" id="MU863684">
    <property type="protein sequence ID" value="KAK4097135.1"/>
    <property type="molecule type" value="Genomic_DNA"/>
</dbReference>
<evidence type="ECO:0000313" key="1">
    <source>
        <dbReference type="EMBL" id="KAK4097135.1"/>
    </source>
</evidence>
<sequence length="199" mass="22224">MAAEVAEILAPWRPQKLRRIAAVHLGLAGFRARPRPHFYILRTHYGGGAADGARLRSWLDQGADVGPDIALDEKWFSVLGDIELFGFRDCWQAVYGVLPELAAPKPDRRFTDQDVEWAQEFAADLVETKPDESEEEHYADATRQVAAADGPPWLIVVDEEAFSAEDLGLIFRDKRVTRSRRLKSGSTCLVTFTSGRKGV</sequence>